<evidence type="ECO:0000256" key="1">
    <source>
        <dbReference type="SAM" id="MobiDB-lite"/>
    </source>
</evidence>
<protein>
    <submittedName>
        <fullName evidence="2">Uncharacterized protein</fullName>
    </submittedName>
</protein>
<dbReference type="EMBL" id="BOQL01000001">
    <property type="protein sequence ID" value="GIM62918.1"/>
    <property type="molecule type" value="Genomic_DNA"/>
</dbReference>
<gene>
    <name evidence="2" type="ORF">Aau02nite_00680</name>
</gene>
<proteinExistence type="predicted"/>
<name>A0A919VNS1_9ACTN</name>
<organism evidence="2 3">
    <name type="scientific">Actinoplanes auranticolor</name>
    <dbReference type="NCBI Taxonomy" id="47988"/>
    <lineage>
        <taxon>Bacteria</taxon>
        <taxon>Bacillati</taxon>
        <taxon>Actinomycetota</taxon>
        <taxon>Actinomycetes</taxon>
        <taxon>Micromonosporales</taxon>
        <taxon>Micromonosporaceae</taxon>
        <taxon>Actinoplanes</taxon>
    </lineage>
</organism>
<evidence type="ECO:0000313" key="3">
    <source>
        <dbReference type="Proteomes" id="UP000681340"/>
    </source>
</evidence>
<dbReference type="AlphaFoldDB" id="A0A919VNS1"/>
<sequence>MTSEDRVVTNAAGTDQHITGSPETGDFITDQAPTATTPAHGSSNSGVNATGANKPGAAEDATGESRE</sequence>
<keyword evidence="3" id="KW-1185">Reference proteome</keyword>
<feature type="compositionally biased region" description="Polar residues" evidence="1">
    <location>
        <begin position="11"/>
        <end position="22"/>
    </location>
</feature>
<dbReference type="Proteomes" id="UP000681340">
    <property type="component" value="Unassembled WGS sequence"/>
</dbReference>
<reference evidence="2" key="1">
    <citation type="submission" date="2021-03" db="EMBL/GenBank/DDBJ databases">
        <title>Whole genome shotgun sequence of Actinoplanes auranticolor NBRC 12245.</title>
        <authorList>
            <person name="Komaki H."/>
            <person name="Tamura T."/>
        </authorList>
    </citation>
    <scope>NUCLEOTIDE SEQUENCE</scope>
    <source>
        <strain evidence="2">NBRC 12245</strain>
    </source>
</reference>
<evidence type="ECO:0000313" key="2">
    <source>
        <dbReference type="EMBL" id="GIM62918.1"/>
    </source>
</evidence>
<comment type="caution">
    <text evidence="2">The sequence shown here is derived from an EMBL/GenBank/DDBJ whole genome shotgun (WGS) entry which is preliminary data.</text>
</comment>
<accession>A0A919VNS1</accession>
<feature type="compositionally biased region" description="Polar residues" evidence="1">
    <location>
        <begin position="31"/>
        <end position="51"/>
    </location>
</feature>
<feature type="region of interest" description="Disordered" evidence="1">
    <location>
        <begin position="1"/>
        <end position="67"/>
    </location>
</feature>
<dbReference type="RefSeq" id="WP_212986315.1">
    <property type="nucleotide sequence ID" value="NZ_BAABEA010000029.1"/>
</dbReference>